<evidence type="ECO:0000256" key="7">
    <source>
        <dbReference type="SAM" id="MobiDB-lite"/>
    </source>
</evidence>
<dbReference type="GO" id="GO:0016787">
    <property type="term" value="F:hydrolase activity"/>
    <property type="evidence" value="ECO:0007669"/>
    <property type="project" value="UniProtKB-KW"/>
</dbReference>
<sequence length="445" mass="48461">MAHIFRSATNEPMPLYAERVHLLRTAFDLDPLALINEANHSAARLVNLLTSDFPNHFSDTDTFANRTVSLHKRAQILVADLWACFRGQCFGNFDDIGTALTMFADYRVPQMLQRLGVLRYSPRLETKIRRKEIFESGEDLEVEIRGCSVWAVELLRREIVRLGGETWEVEVEHEVDECEAKPPSSVAASSALRHGAVSGGIIVSRPRKSIDATAPDAKVDIESSGTKPLDANAEVTDPISRTGTESIKALEAVSLRDSNAETDTADVSAPTMTTGLPTTPSAVPSSDTSADPHSIAAGNAIDTADISSPAEPSMEATEPHLPARSPSQATELPATASESPTMPPLSSSASSVPKKERRKVQVHLNAVLLDYLLYDTAKELEAQDLAETAAGNTQALQEEQQQLSRTQRRQVQSVEEAVTLIRMGRGPYRTIDVGVFGTELLRRRA</sequence>
<dbReference type="RefSeq" id="XP_017998159.1">
    <property type="nucleotide sequence ID" value="XM_018138934.1"/>
</dbReference>
<dbReference type="GeneID" id="28730803"/>
<keyword evidence="1 6" id="KW-0378">Hydrolase</keyword>
<evidence type="ECO:0000256" key="2">
    <source>
        <dbReference type="ARBA" id="ARBA00035119"/>
    </source>
</evidence>
<name>A0A0N1NXT6_9EURO</name>
<feature type="compositionally biased region" description="Polar residues" evidence="7">
    <location>
        <begin position="270"/>
        <end position="291"/>
    </location>
</feature>
<gene>
    <name evidence="8" type="ORF">AB675_1017</name>
</gene>
<evidence type="ECO:0000313" key="9">
    <source>
        <dbReference type="Proteomes" id="UP000038010"/>
    </source>
</evidence>
<dbReference type="EC" id="3.2.2.-" evidence="6"/>
<evidence type="ECO:0000256" key="1">
    <source>
        <dbReference type="ARBA" id="ARBA00022801"/>
    </source>
</evidence>
<dbReference type="PANTHER" id="PTHR21314">
    <property type="entry name" value="QUEUOSINE 5'-PHOSPHATE N-GLYCOSYLASE_HYDROLASE-RELATED"/>
    <property type="match status" value="1"/>
</dbReference>
<dbReference type="InterPro" id="IPR019438">
    <property type="entry name" value="Q_salvage"/>
</dbReference>
<proteinExistence type="inferred from homology"/>
<reference evidence="8 9" key="1">
    <citation type="submission" date="2015-06" db="EMBL/GenBank/DDBJ databases">
        <title>Draft genome of the ant-associated black yeast Phialophora attae CBS 131958.</title>
        <authorList>
            <person name="Moreno L.F."/>
            <person name="Stielow B.J."/>
            <person name="de Hoog S."/>
            <person name="Vicente V.A."/>
            <person name="Weiss V.A."/>
            <person name="de Vries M."/>
            <person name="Cruz L.M."/>
            <person name="Souza E.M."/>
        </authorList>
    </citation>
    <scope>NUCLEOTIDE SEQUENCE [LARGE SCALE GENOMIC DNA]</scope>
    <source>
        <strain evidence="8 9">CBS 131958</strain>
    </source>
</reference>
<organism evidence="8 9">
    <name type="scientific">Cyphellophora attinorum</name>
    <dbReference type="NCBI Taxonomy" id="1664694"/>
    <lineage>
        <taxon>Eukaryota</taxon>
        <taxon>Fungi</taxon>
        <taxon>Dikarya</taxon>
        <taxon>Ascomycota</taxon>
        <taxon>Pezizomycotina</taxon>
        <taxon>Eurotiomycetes</taxon>
        <taxon>Chaetothyriomycetidae</taxon>
        <taxon>Chaetothyriales</taxon>
        <taxon>Cyphellophoraceae</taxon>
        <taxon>Cyphellophora</taxon>
    </lineage>
</organism>
<evidence type="ECO:0000313" key="8">
    <source>
        <dbReference type="EMBL" id="KPI38196.1"/>
    </source>
</evidence>
<evidence type="ECO:0000256" key="3">
    <source>
        <dbReference type="ARBA" id="ARBA00035306"/>
    </source>
</evidence>
<evidence type="ECO:0000256" key="5">
    <source>
        <dbReference type="ARBA" id="ARBA00048204"/>
    </source>
</evidence>
<dbReference type="PANTHER" id="PTHR21314:SF0">
    <property type="entry name" value="QUEUOSINE 5'-PHOSPHATE N-GLYCOSYLASE_HYDROLASE"/>
    <property type="match status" value="1"/>
</dbReference>
<feature type="region of interest" description="Disordered" evidence="7">
    <location>
        <begin position="208"/>
        <end position="358"/>
    </location>
</feature>
<comment type="similarity">
    <text evidence="2 6">Belongs to the QNG1 protein family.</text>
</comment>
<evidence type="ECO:0000256" key="6">
    <source>
        <dbReference type="RuleBase" id="RU365002"/>
    </source>
</evidence>
<keyword evidence="9" id="KW-1185">Reference proteome</keyword>
<dbReference type="Proteomes" id="UP000038010">
    <property type="component" value="Unassembled WGS sequence"/>
</dbReference>
<evidence type="ECO:0000256" key="4">
    <source>
        <dbReference type="ARBA" id="ARBA00035393"/>
    </source>
</evidence>
<accession>A0A0N1NXT6</accession>
<feature type="compositionally biased region" description="Polar residues" evidence="7">
    <location>
        <begin position="325"/>
        <end position="351"/>
    </location>
</feature>
<dbReference type="AlphaFoldDB" id="A0A0N1NXT6"/>
<dbReference type="EMBL" id="LFJN01000020">
    <property type="protein sequence ID" value="KPI38196.1"/>
    <property type="molecule type" value="Genomic_DNA"/>
</dbReference>
<dbReference type="GO" id="GO:0006400">
    <property type="term" value="P:tRNA modification"/>
    <property type="evidence" value="ECO:0007669"/>
    <property type="project" value="TreeGrafter"/>
</dbReference>
<comment type="function">
    <text evidence="6">Catalyzes the hydrolysis of queuosine 5'-phosphate, releasing the nucleobase queuine (q). Is required for salvage of queuine from exogenous queuosine (Q) that is imported and then converted to queuosine 5'-phosphate intracellularly.</text>
</comment>
<comment type="caution">
    <text evidence="8">The sequence shown here is derived from an EMBL/GenBank/DDBJ whole genome shotgun (WGS) entry which is preliminary data.</text>
</comment>
<protein>
    <recommendedName>
        <fullName evidence="3 6">Queuosine 5'-phosphate N-glycosylase/hydrolase</fullName>
        <ecNumber evidence="6">3.2.2.-</ecNumber>
    </recommendedName>
    <alternativeName>
        <fullName evidence="4 6">Queuosine-nucleotide N-glycosylase/hydrolase</fullName>
    </alternativeName>
</protein>
<comment type="catalytic activity">
    <reaction evidence="5 6">
        <text>queuosine 5'-phosphate + H2O = queuine + D-ribose 5-phosphate</text>
        <dbReference type="Rhea" id="RHEA:75387"/>
        <dbReference type="ChEBI" id="CHEBI:15377"/>
        <dbReference type="ChEBI" id="CHEBI:17433"/>
        <dbReference type="ChEBI" id="CHEBI:78346"/>
        <dbReference type="ChEBI" id="CHEBI:194371"/>
    </reaction>
    <physiologicalReaction direction="left-to-right" evidence="5 6">
        <dbReference type="Rhea" id="RHEA:75388"/>
    </physiologicalReaction>
</comment>
<dbReference type="VEuPathDB" id="FungiDB:AB675_1017"/>
<dbReference type="Pfam" id="PF10343">
    <property type="entry name" value="Q_salvage"/>
    <property type="match status" value="1"/>
</dbReference>
<dbReference type="OrthoDB" id="416777at2759"/>
<dbReference type="STRING" id="1664694.A0A0N1NXT6"/>